<evidence type="ECO:0000256" key="3">
    <source>
        <dbReference type="ARBA" id="ARBA00008562"/>
    </source>
</evidence>
<name>A0A261TTV5_9BORD</name>
<evidence type="ECO:0000313" key="15">
    <source>
        <dbReference type="Proteomes" id="UP000216885"/>
    </source>
</evidence>
<evidence type="ECO:0000256" key="9">
    <source>
        <dbReference type="ARBA" id="ARBA00048305"/>
    </source>
</evidence>
<evidence type="ECO:0000256" key="10">
    <source>
        <dbReference type="NCBIfam" id="TIGR00551"/>
    </source>
</evidence>
<dbReference type="GO" id="GO:0005737">
    <property type="term" value="C:cytoplasm"/>
    <property type="evidence" value="ECO:0007669"/>
    <property type="project" value="UniProtKB-SubCell"/>
</dbReference>
<keyword evidence="5 11" id="KW-0285">Flavoprotein</keyword>
<comment type="pathway">
    <text evidence="2 11">Cofactor biosynthesis; NAD(+) biosynthesis; iminoaspartate from L-aspartate (oxidase route): step 1/1.</text>
</comment>
<evidence type="ECO:0000256" key="5">
    <source>
        <dbReference type="ARBA" id="ARBA00022630"/>
    </source>
</evidence>
<dbReference type="PANTHER" id="PTHR42716">
    <property type="entry name" value="L-ASPARTATE OXIDASE"/>
    <property type="match status" value="1"/>
</dbReference>
<dbReference type="InterPro" id="IPR015939">
    <property type="entry name" value="Fum_Rdtase/Succ_DH_flav-like_C"/>
</dbReference>
<reference evidence="14 15" key="1">
    <citation type="submission" date="2017-05" db="EMBL/GenBank/DDBJ databases">
        <title>Complete and WGS of Bordetella genogroups.</title>
        <authorList>
            <person name="Spilker T."/>
            <person name="LiPuma J."/>
        </authorList>
    </citation>
    <scope>NUCLEOTIDE SEQUENCE [LARGE SCALE GENOMIC DNA]</scope>
    <source>
        <strain evidence="14 15">AU9919</strain>
    </source>
</reference>
<evidence type="ECO:0000256" key="8">
    <source>
        <dbReference type="ARBA" id="ARBA00023002"/>
    </source>
</evidence>
<keyword evidence="6 11" id="KW-0662">Pyridine nucleotide biosynthesis</keyword>
<accession>A0A261TTV5</accession>
<dbReference type="InterPro" id="IPR037099">
    <property type="entry name" value="Fum_R/Succ_DH_flav-like_C_sf"/>
</dbReference>
<keyword evidence="7 11" id="KW-0274">FAD</keyword>
<feature type="domain" description="Fumarate reductase/succinate dehydrogenase flavoprotein-like C-terminal" evidence="13">
    <location>
        <begin position="433"/>
        <end position="514"/>
    </location>
</feature>
<dbReference type="SUPFAM" id="SSF51905">
    <property type="entry name" value="FAD/NAD(P)-binding domain"/>
    <property type="match status" value="1"/>
</dbReference>
<evidence type="ECO:0000256" key="11">
    <source>
        <dbReference type="RuleBase" id="RU362049"/>
    </source>
</evidence>
<comment type="function">
    <text evidence="11">Catalyzes the oxidation of L-aspartate to iminoaspartate.</text>
</comment>
<comment type="cofactor">
    <cofactor evidence="1 11">
        <name>FAD</name>
        <dbReference type="ChEBI" id="CHEBI:57692"/>
    </cofactor>
</comment>
<dbReference type="InterPro" id="IPR027477">
    <property type="entry name" value="Succ_DH/fumarate_Rdtase_cat_sf"/>
</dbReference>
<evidence type="ECO:0000313" key="14">
    <source>
        <dbReference type="EMBL" id="OZI52460.1"/>
    </source>
</evidence>
<evidence type="ECO:0000259" key="13">
    <source>
        <dbReference type="Pfam" id="PF02910"/>
    </source>
</evidence>
<dbReference type="Gene3D" id="3.50.50.60">
    <property type="entry name" value="FAD/NAD(P)-binding domain"/>
    <property type="match status" value="1"/>
</dbReference>
<comment type="caution">
    <text evidence="14">The sequence shown here is derived from an EMBL/GenBank/DDBJ whole genome shotgun (WGS) entry which is preliminary data.</text>
</comment>
<dbReference type="NCBIfam" id="TIGR00551">
    <property type="entry name" value="nadB"/>
    <property type="match status" value="1"/>
</dbReference>
<dbReference type="Gene3D" id="1.20.58.100">
    <property type="entry name" value="Fumarate reductase/succinate dehydrogenase flavoprotein-like, C-terminal domain"/>
    <property type="match status" value="1"/>
</dbReference>
<dbReference type="FunFam" id="3.90.700.10:FF:000002">
    <property type="entry name" value="L-aspartate oxidase"/>
    <property type="match status" value="1"/>
</dbReference>
<keyword evidence="8 11" id="KW-0560">Oxidoreductase</keyword>
<evidence type="ECO:0000256" key="7">
    <source>
        <dbReference type="ARBA" id="ARBA00022827"/>
    </source>
</evidence>
<dbReference type="InterPro" id="IPR036188">
    <property type="entry name" value="FAD/NAD-bd_sf"/>
</dbReference>
<dbReference type="InterPro" id="IPR005288">
    <property type="entry name" value="NadB"/>
</dbReference>
<gene>
    <name evidence="14" type="ORF">CAL20_21200</name>
</gene>
<dbReference type="GO" id="GO:0008734">
    <property type="term" value="F:L-aspartate oxidase activity"/>
    <property type="evidence" value="ECO:0007669"/>
    <property type="project" value="UniProtKB-UniRule"/>
</dbReference>
<keyword evidence="15" id="KW-1185">Reference proteome</keyword>
<proteinExistence type="inferred from homology"/>
<sequence>MDYDVLIIGTGLAGLSAALELAPHRRVALIAKGAIDHSASNRAQGGIAAALDPEDSVAEHVQDTLVAGAGLCDVEATRRIAASAPDAIDWLQRQGVAFTPVSAGQRELHLTREGGHGRRRIAHVDDATGRAIIAALGAQVRSHPNITLLEQHCAIDLVWTPEAGCQGLHVLDLRRNQVATLAAAHVVLATGGAGQVYAHTTTPSIATGDGIAMAWRAGCRVANLEFIQFHPTSLYDPTSETFLISEAVRGEGGLLRLPDGTRFMPAYDERAELAPRDVVARAIDQEIKRHGLDCVYLDISHRPRDFLMAHFPNIHARCLAIGIDMAVQPIPVVPAAHYTCGGVVADVDGSTELPGLYVIGETACTGLHGANRLASNSLLECVVMGRGAAQTILAPSGLRVPSGALMPDPRRAETPVWHVQIAGSADADIAHVRRALRELMSREVGIVRSDAMLSSAAQRIAEWVSEADRLWQTRGVSLDLLELRNLLQVAALIVQAADARHESRGAHFNRDWPEVQQCSAVGRTHREQSDPILDFDNGVSSAVFPANLRILSANSGVGGS</sequence>
<dbReference type="Pfam" id="PF02910">
    <property type="entry name" value="Succ_DH_flav_C"/>
    <property type="match status" value="1"/>
</dbReference>
<dbReference type="RefSeq" id="WP_094838926.1">
    <property type="nucleotide sequence ID" value="NZ_NEVQ01000021.1"/>
</dbReference>
<dbReference type="Pfam" id="PF00890">
    <property type="entry name" value="FAD_binding_2"/>
    <property type="match status" value="1"/>
</dbReference>
<dbReference type="PRINTS" id="PR00368">
    <property type="entry name" value="FADPNR"/>
</dbReference>
<dbReference type="SUPFAM" id="SSF46977">
    <property type="entry name" value="Succinate dehydrogenase/fumarate reductase flavoprotein C-terminal domain"/>
    <property type="match status" value="1"/>
</dbReference>
<organism evidence="14 15">
    <name type="scientific">Bordetella genomosp. 4</name>
    <dbReference type="NCBI Taxonomy" id="463044"/>
    <lineage>
        <taxon>Bacteria</taxon>
        <taxon>Pseudomonadati</taxon>
        <taxon>Pseudomonadota</taxon>
        <taxon>Betaproteobacteria</taxon>
        <taxon>Burkholderiales</taxon>
        <taxon>Alcaligenaceae</taxon>
        <taxon>Bordetella</taxon>
    </lineage>
</organism>
<dbReference type="Proteomes" id="UP000216885">
    <property type="component" value="Unassembled WGS sequence"/>
</dbReference>
<protein>
    <recommendedName>
        <fullName evidence="4 10">L-aspartate oxidase</fullName>
        <ecNumber evidence="4 10">1.4.3.16</ecNumber>
    </recommendedName>
</protein>
<comment type="catalytic activity">
    <reaction evidence="9">
        <text>L-aspartate + O2 = iminosuccinate + H2O2</text>
        <dbReference type="Rhea" id="RHEA:25876"/>
        <dbReference type="ChEBI" id="CHEBI:15379"/>
        <dbReference type="ChEBI" id="CHEBI:16240"/>
        <dbReference type="ChEBI" id="CHEBI:29991"/>
        <dbReference type="ChEBI" id="CHEBI:77875"/>
        <dbReference type="EC" id="1.4.3.16"/>
    </reaction>
    <physiologicalReaction direction="left-to-right" evidence="9">
        <dbReference type="Rhea" id="RHEA:25877"/>
    </physiologicalReaction>
</comment>
<feature type="domain" description="FAD-dependent oxidoreductase 2 FAD-binding" evidence="12">
    <location>
        <begin position="4"/>
        <end position="378"/>
    </location>
</feature>
<dbReference type="EMBL" id="NEVQ01000021">
    <property type="protein sequence ID" value="OZI52460.1"/>
    <property type="molecule type" value="Genomic_DNA"/>
</dbReference>
<evidence type="ECO:0000256" key="4">
    <source>
        <dbReference type="ARBA" id="ARBA00012173"/>
    </source>
</evidence>
<dbReference type="PANTHER" id="PTHR42716:SF2">
    <property type="entry name" value="L-ASPARTATE OXIDASE, CHLOROPLASTIC"/>
    <property type="match status" value="1"/>
</dbReference>
<dbReference type="AlphaFoldDB" id="A0A261TTV5"/>
<dbReference type="GO" id="GO:0034628">
    <property type="term" value="P:'de novo' NAD+ biosynthetic process from L-aspartate"/>
    <property type="evidence" value="ECO:0007669"/>
    <property type="project" value="TreeGrafter"/>
</dbReference>
<dbReference type="InterPro" id="IPR003953">
    <property type="entry name" value="FAD-dep_OxRdtase_2_FAD-bd"/>
</dbReference>
<dbReference type="NCBIfam" id="NF006567">
    <property type="entry name" value="PRK09077.1"/>
    <property type="match status" value="1"/>
</dbReference>
<dbReference type="SUPFAM" id="SSF56425">
    <property type="entry name" value="Succinate dehydrogenase/fumarate reductase flavoprotein, catalytic domain"/>
    <property type="match status" value="1"/>
</dbReference>
<evidence type="ECO:0000256" key="1">
    <source>
        <dbReference type="ARBA" id="ARBA00001974"/>
    </source>
</evidence>
<comment type="similarity">
    <text evidence="3 11">Belongs to the FAD-dependent oxidoreductase 2 family. NadB subfamily.</text>
</comment>
<dbReference type="Gene3D" id="3.90.700.10">
    <property type="entry name" value="Succinate dehydrogenase/fumarate reductase flavoprotein, catalytic domain"/>
    <property type="match status" value="1"/>
</dbReference>
<dbReference type="EC" id="1.4.3.16" evidence="4 10"/>
<evidence type="ECO:0000259" key="12">
    <source>
        <dbReference type="Pfam" id="PF00890"/>
    </source>
</evidence>
<evidence type="ECO:0000256" key="6">
    <source>
        <dbReference type="ARBA" id="ARBA00022642"/>
    </source>
</evidence>
<evidence type="ECO:0000256" key="2">
    <source>
        <dbReference type="ARBA" id="ARBA00004950"/>
    </source>
</evidence>
<dbReference type="UniPathway" id="UPA00253">
    <property type="reaction ID" value="UER00326"/>
</dbReference>
<comment type="subcellular location">
    <subcellularLocation>
        <location evidence="11">Cytoplasm</location>
    </subcellularLocation>
</comment>